<dbReference type="AlphaFoldDB" id="A0AAV1C897"/>
<accession>A0AAV1C897</accession>
<evidence type="ECO:0000313" key="3">
    <source>
        <dbReference type="Proteomes" id="UP001161247"/>
    </source>
</evidence>
<feature type="region of interest" description="Disordered" evidence="1">
    <location>
        <begin position="1"/>
        <end position="21"/>
    </location>
</feature>
<gene>
    <name evidence="2" type="ORF">OLC1_LOCUS2861</name>
</gene>
<dbReference type="Proteomes" id="UP001161247">
    <property type="component" value="Chromosome 1"/>
</dbReference>
<evidence type="ECO:0000313" key="2">
    <source>
        <dbReference type="EMBL" id="CAI9090778.1"/>
    </source>
</evidence>
<dbReference type="EMBL" id="OX459118">
    <property type="protein sequence ID" value="CAI9090778.1"/>
    <property type="molecule type" value="Genomic_DNA"/>
</dbReference>
<reference evidence="2" key="1">
    <citation type="submission" date="2023-03" db="EMBL/GenBank/DDBJ databases">
        <authorList>
            <person name="Julca I."/>
        </authorList>
    </citation>
    <scope>NUCLEOTIDE SEQUENCE</scope>
</reference>
<evidence type="ECO:0000256" key="1">
    <source>
        <dbReference type="SAM" id="MobiDB-lite"/>
    </source>
</evidence>
<organism evidence="2 3">
    <name type="scientific">Oldenlandia corymbosa var. corymbosa</name>
    <dbReference type="NCBI Taxonomy" id="529605"/>
    <lineage>
        <taxon>Eukaryota</taxon>
        <taxon>Viridiplantae</taxon>
        <taxon>Streptophyta</taxon>
        <taxon>Embryophyta</taxon>
        <taxon>Tracheophyta</taxon>
        <taxon>Spermatophyta</taxon>
        <taxon>Magnoliopsida</taxon>
        <taxon>eudicotyledons</taxon>
        <taxon>Gunneridae</taxon>
        <taxon>Pentapetalae</taxon>
        <taxon>asterids</taxon>
        <taxon>lamiids</taxon>
        <taxon>Gentianales</taxon>
        <taxon>Rubiaceae</taxon>
        <taxon>Rubioideae</taxon>
        <taxon>Spermacoceae</taxon>
        <taxon>Hedyotis-Oldenlandia complex</taxon>
        <taxon>Oldenlandia</taxon>
    </lineage>
</organism>
<protein>
    <submittedName>
        <fullName evidence="2">OLC1v1025615C1</fullName>
    </submittedName>
</protein>
<name>A0AAV1C897_OLDCO</name>
<keyword evidence="3" id="KW-1185">Reference proteome</keyword>
<sequence>MASEPSKLDPSAGGFSGAPSDYDEARTVVVSILAKDLPRCSAPDELPASEGAGKRPCSQIIFPEKGIYTVQNVIDINSHIIATICGVKSLLKDLQKKCRLYEVEKLKTISVVKHRN</sequence>
<proteinExistence type="predicted"/>